<dbReference type="InterPro" id="IPR018497">
    <property type="entry name" value="Peptidase_M13_C"/>
</dbReference>
<gene>
    <name evidence="13" type="ORF">CEUTPL_LOCUS10965</name>
</gene>
<dbReference type="AlphaFoldDB" id="A0A9N9QHE0"/>
<keyword evidence="8" id="KW-0482">Metalloprotease</keyword>
<organism evidence="13 14">
    <name type="scientific">Ceutorhynchus assimilis</name>
    <name type="common">cabbage seed weevil</name>
    <dbReference type="NCBI Taxonomy" id="467358"/>
    <lineage>
        <taxon>Eukaryota</taxon>
        <taxon>Metazoa</taxon>
        <taxon>Ecdysozoa</taxon>
        <taxon>Arthropoda</taxon>
        <taxon>Hexapoda</taxon>
        <taxon>Insecta</taxon>
        <taxon>Pterygota</taxon>
        <taxon>Neoptera</taxon>
        <taxon>Endopterygota</taxon>
        <taxon>Coleoptera</taxon>
        <taxon>Polyphaga</taxon>
        <taxon>Cucujiformia</taxon>
        <taxon>Curculionidae</taxon>
        <taxon>Ceutorhynchinae</taxon>
        <taxon>Ceutorhynchus</taxon>
    </lineage>
</organism>
<feature type="domain" description="Peptidase M13 C-terminal" evidence="11">
    <location>
        <begin position="574"/>
        <end position="772"/>
    </location>
</feature>
<dbReference type="PANTHER" id="PTHR11733:SF228">
    <property type="entry name" value="PROTEIN GONE EARLY"/>
    <property type="match status" value="1"/>
</dbReference>
<evidence type="ECO:0000259" key="12">
    <source>
        <dbReference type="Pfam" id="PF05649"/>
    </source>
</evidence>
<evidence type="ECO:0008006" key="15">
    <source>
        <dbReference type="Google" id="ProtNLM"/>
    </source>
</evidence>
<comment type="similarity">
    <text evidence="3">Belongs to the peptidase M13 family.</text>
</comment>
<evidence type="ECO:0000256" key="5">
    <source>
        <dbReference type="ARBA" id="ARBA00022723"/>
    </source>
</evidence>
<proteinExistence type="inferred from homology"/>
<dbReference type="PANTHER" id="PTHR11733">
    <property type="entry name" value="ZINC METALLOPROTEASE FAMILY M13 NEPRILYSIN-RELATED"/>
    <property type="match status" value="1"/>
</dbReference>
<keyword evidence="14" id="KW-1185">Reference proteome</keyword>
<dbReference type="GO" id="GO:0004222">
    <property type="term" value="F:metalloendopeptidase activity"/>
    <property type="evidence" value="ECO:0007669"/>
    <property type="project" value="InterPro"/>
</dbReference>
<dbReference type="InterPro" id="IPR042089">
    <property type="entry name" value="Peptidase_M13_dom_2"/>
</dbReference>
<dbReference type="InterPro" id="IPR024079">
    <property type="entry name" value="MetalloPept_cat_dom_sf"/>
</dbReference>
<dbReference type="SUPFAM" id="SSF55486">
    <property type="entry name" value="Metalloproteases ('zincins'), catalytic domain"/>
    <property type="match status" value="1"/>
</dbReference>
<evidence type="ECO:0000259" key="11">
    <source>
        <dbReference type="Pfam" id="PF01431"/>
    </source>
</evidence>
<evidence type="ECO:0000256" key="10">
    <source>
        <dbReference type="SAM" id="Phobius"/>
    </source>
</evidence>
<evidence type="ECO:0000313" key="13">
    <source>
        <dbReference type="EMBL" id="CAG9770513.1"/>
    </source>
</evidence>
<evidence type="ECO:0000256" key="7">
    <source>
        <dbReference type="ARBA" id="ARBA00022833"/>
    </source>
</evidence>
<accession>A0A9N9QHE0</accession>
<keyword evidence="7" id="KW-0862">Zinc</keyword>
<keyword evidence="4" id="KW-0645">Protease</keyword>
<evidence type="ECO:0000256" key="2">
    <source>
        <dbReference type="ARBA" id="ARBA00004401"/>
    </source>
</evidence>
<keyword evidence="6" id="KW-0378">Hydrolase</keyword>
<dbReference type="EMBL" id="OU892282">
    <property type="protein sequence ID" value="CAG9770513.1"/>
    <property type="molecule type" value="Genomic_DNA"/>
</dbReference>
<dbReference type="CDD" id="cd08662">
    <property type="entry name" value="M13"/>
    <property type="match status" value="1"/>
</dbReference>
<feature type="domain" description="Peptidase M13 N-terminal" evidence="12">
    <location>
        <begin position="124"/>
        <end position="510"/>
    </location>
</feature>
<evidence type="ECO:0000313" key="14">
    <source>
        <dbReference type="Proteomes" id="UP001152799"/>
    </source>
</evidence>
<keyword evidence="10" id="KW-1133">Transmembrane helix</keyword>
<protein>
    <recommendedName>
        <fullName evidence="15">Endothelin-converting enzyme 1</fullName>
    </recommendedName>
</protein>
<comment type="cofactor">
    <cofactor evidence="1">
        <name>Zn(2+)</name>
        <dbReference type="ChEBI" id="CHEBI:29105"/>
    </cofactor>
</comment>
<dbReference type="OrthoDB" id="7867452at2759"/>
<dbReference type="Gene3D" id="1.10.1380.10">
    <property type="entry name" value="Neutral endopeptidase , domain2"/>
    <property type="match status" value="1"/>
</dbReference>
<dbReference type="PROSITE" id="PS51885">
    <property type="entry name" value="NEPRILYSIN"/>
    <property type="match status" value="1"/>
</dbReference>
<comment type="subcellular location">
    <subcellularLocation>
        <location evidence="2">Cell membrane</location>
        <topology evidence="2">Single-pass type II membrane protein</topology>
    </subcellularLocation>
</comment>
<evidence type="ECO:0000256" key="6">
    <source>
        <dbReference type="ARBA" id="ARBA00022801"/>
    </source>
</evidence>
<dbReference type="Proteomes" id="UP001152799">
    <property type="component" value="Chromosome 6"/>
</dbReference>
<evidence type="ECO:0000256" key="8">
    <source>
        <dbReference type="ARBA" id="ARBA00023049"/>
    </source>
</evidence>
<evidence type="ECO:0000256" key="1">
    <source>
        <dbReference type="ARBA" id="ARBA00001947"/>
    </source>
</evidence>
<keyword evidence="5" id="KW-0479">Metal-binding</keyword>
<dbReference type="Pfam" id="PF01431">
    <property type="entry name" value="Peptidase_M13"/>
    <property type="match status" value="1"/>
</dbReference>
<dbReference type="InterPro" id="IPR008753">
    <property type="entry name" value="Peptidase_M13_N"/>
</dbReference>
<name>A0A9N9QHE0_9CUCU</name>
<dbReference type="GO" id="GO:0016485">
    <property type="term" value="P:protein processing"/>
    <property type="evidence" value="ECO:0007669"/>
    <property type="project" value="TreeGrafter"/>
</dbReference>
<dbReference type="Pfam" id="PF05649">
    <property type="entry name" value="Peptidase_M13_N"/>
    <property type="match status" value="1"/>
</dbReference>
<dbReference type="Gene3D" id="3.40.390.10">
    <property type="entry name" value="Collagenase (Catalytic Domain)"/>
    <property type="match status" value="1"/>
</dbReference>
<dbReference type="GO" id="GO:0005886">
    <property type="term" value="C:plasma membrane"/>
    <property type="evidence" value="ECO:0007669"/>
    <property type="project" value="UniProtKB-SubCell"/>
</dbReference>
<reference evidence="13" key="1">
    <citation type="submission" date="2022-01" db="EMBL/GenBank/DDBJ databases">
        <authorList>
            <person name="King R."/>
        </authorList>
    </citation>
    <scope>NUCLEOTIDE SEQUENCE</scope>
</reference>
<feature type="region of interest" description="Disordered" evidence="9">
    <location>
        <begin position="1"/>
        <end position="21"/>
    </location>
</feature>
<dbReference type="InterPro" id="IPR000718">
    <property type="entry name" value="Peptidase_M13"/>
</dbReference>
<sequence>MTNDQSEMPENNGTTATNGNVETEIDLTETDACLDLKQPKKTKLPFLEKYISNLQEKTHLTRNWVLILCSLVVATAIFLLVIIGMTIGWPKLPHTYRYPLCKSPECLRAAAQIQENLNYSSTSCTNLWESVCSHYNGKSARPLDRPVWNQKEILIQKESERLRNVISTLELPLHTGTVEWKLKHFYEACVDVDSIASDGARPLTNIISELGGWYILRDWNDEDFNGMQVLNTLQVRYGVSAFFKIHVEPDPLEPDANSIRISPSGLGLPDKEYYFRDTEDPILTAYTDYIKDVVISLSSTKNNAVKFGKDIFNYEKRLAEITPDLVSLQDPITTYNAVSMAELKHTTSTIPFYDILQAMYPEVSISDNTQVLVTSQEYLTQLSQIISSTDRRTMNGYLIWSLVRQYIPFLSENYNAAVNSFNNELFGLSKTMERWDICTGLVRKYMAVAAEYQLEKLYPVSDDTKKILNNTFENILKVVKKKVGKFDNTAMLKEHLKAKLNAVSIQIGLPQSTKDVMFLKNYYKSLKIIKLNLFESVKSAMGFQKKIEERMLLNTLPEAVYLKETLKNVPSVRYIPSKNIIVVPRSLTMEPIFENGYPDPIRYGRLGVEIASAILSSILPFGSLWTADKKILSPFHMTVNESLKTTQPGVDCLYNYILKSIANIPASRARATALNALKEISAVKIAHEALTELSINGNHIHYAGVEQYEQSGLYFLSFAQTQCMESTQEYDIYNNLLQFRLSSKSMLGLIWTQLADFPKAFDCDSRDQFICNQIF</sequence>
<keyword evidence="10" id="KW-0472">Membrane</keyword>
<keyword evidence="10" id="KW-0812">Transmembrane</keyword>
<evidence type="ECO:0000256" key="4">
    <source>
        <dbReference type="ARBA" id="ARBA00022670"/>
    </source>
</evidence>
<dbReference type="GO" id="GO:0046872">
    <property type="term" value="F:metal ion binding"/>
    <property type="evidence" value="ECO:0007669"/>
    <property type="project" value="UniProtKB-KW"/>
</dbReference>
<evidence type="ECO:0000256" key="9">
    <source>
        <dbReference type="SAM" id="MobiDB-lite"/>
    </source>
</evidence>
<evidence type="ECO:0000256" key="3">
    <source>
        <dbReference type="ARBA" id="ARBA00007357"/>
    </source>
</evidence>
<feature type="transmembrane region" description="Helical" evidence="10">
    <location>
        <begin position="64"/>
        <end position="89"/>
    </location>
</feature>